<comment type="caution">
    <text evidence="3">The sequence shown here is derived from an EMBL/GenBank/DDBJ whole genome shotgun (WGS) entry which is preliminary data.</text>
</comment>
<proteinExistence type="predicted"/>
<dbReference type="EMBL" id="CATOUU010000877">
    <property type="protein sequence ID" value="CAI9956566.1"/>
    <property type="molecule type" value="Genomic_DNA"/>
</dbReference>
<reference evidence="4 6" key="2">
    <citation type="submission" date="2024-07" db="EMBL/GenBank/DDBJ databases">
        <authorList>
            <person name="Akdeniz Z."/>
        </authorList>
    </citation>
    <scope>NUCLEOTIDE SEQUENCE [LARGE SCALE GENOMIC DNA]</scope>
</reference>
<dbReference type="Proteomes" id="UP001642409">
    <property type="component" value="Unassembled WGS sequence"/>
</dbReference>
<dbReference type="EMBL" id="CATOUU010000877">
    <property type="protein sequence ID" value="CAI9956571.1"/>
    <property type="molecule type" value="Genomic_DNA"/>
</dbReference>
<keyword evidence="6" id="KW-1185">Reference proteome</keyword>
<feature type="coiled-coil region" evidence="1">
    <location>
        <begin position="81"/>
        <end position="108"/>
    </location>
</feature>
<name>A0AA86QH90_9EUKA</name>
<evidence type="ECO:0000313" key="3">
    <source>
        <dbReference type="EMBL" id="CAI9956571.1"/>
    </source>
</evidence>
<evidence type="ECO:0000313" key="4">
    <source>
        <dbReference type="EMBL" id="CAL6097619.1"/>
    </source>
</evidence>
<reference evidence="3" key="1">
    <citation type="submission" date="2023-06" db="EMBL/GenBank/DDBJ databases">
        <authorList>
            <person name="Kurt Z."/>
        </authorList>
    </citation>
    <scope>NUCLEOTIDE SEQUENCE</scope>
</reference>
<sequence length="110" mass="12897">MFSLPYSMKNKFSLPAILKSIHNCRQTQVNSVQFFEDIQFQESLSNSQNQNSSVVFTVQKEDLVRMINESVKTCRHFGRTMDKLEQYLKVNEQNLSIVEANNQKLKTEFK</sequence>
<evidence type="ECO:0000313" key="2">
    <source>
        <dbReference type="EMBL" id="CAI9956566.1"/>
    </source>
</evidence>
<dbReference type="EMBL" id="CAXDID020000500">
    <property type="protein sequence ID" value="CAL6097619.1"/>
    <property type="molecule type" value="Genomic_DNA"/>
</dbReference>
<protein>
    <submittedName>
        <fullName evidence="4">Hypothetical_protein</fullName>
    </submittedName>
</protein>
<accession>A0AA86QH90</accession>
<dbReference type="AlphaFoldDB" id="A0AA86QH90"/>
<organism evidence="3">
    <name type="scientific">Hexamita inflata</name>
    <dbReference type="NCBI Taxonomy" id="28002"/>
    <lineage>
        <taxon>Eukaryota</taxon>
        <taxon>Metamonada</taxon>
        <taxon>Diplomonadida</taxon>
        <taxon>Hexamitidae</taxon>
        <taxon>Hexamitinae</taxon>
        <taxon>Hexamita</taxon>
    </lineage>
</organism>
<evidence type="ECO:0000313" key="5">
    <source>
        <dbReference type="EMBL" id="CAL6097624.1"/>
    </source>
</evidence>
<keyword evidence="1" id="KW-0175">Coiled coil</keyword>
<evidence type="ECO:0000256" key="1">
    <source>
        <dbReference type="SAM" id="Coils"/>
    </source>
</evidence>
<evidence type="ECO:0000313" key="6">
    <source>
        <dbReference type="Proteomes" id="UP001642409"/>
    </source>
</evidence>
<dbReference type="EMBL" id="CAXDID020000500">
    <property type="protein sequence ID" value="CAL6097624.1"/>
    <property type="molecule type" value="Genomic_DNA"/>
</dbReference>
<gene>
    <name evidence="2" type="ORF">HINF_LOCUS44211</name>
    <name evidence="3" type="ORF">HINF_LOCUS44216</name>
    <name evidence="4" type="ORF">HINF_LOCUS69169</name>
    <name evidence="5" type="ORF">HINF_LOCUS69174</name>
</gene>